<sequence length="103" mass="10654">MKTIRLYHPHTHEGIAYDPPPDGIELSVNDADAAVLEAWGLTTPPPALADAPTASDADALVADTAGSEATATEATPPRHDRRARVAVDLSSTEPAADTTARSA</sequence>
<feature type="compositionally biased region" description="Low complexity" evidence="1">
    <location>
        <begin position="64"/>
        <end position="75"/>
    </location>
</feature>
<dbReference type="RefSeq" id="WP_345301591.1">
    <property type="nucleotide sequence ID" value="NZ_BAABJE010000001.1"/>
</dbReference>
<accession>A0ABP9AMY1</accession>
<feature type="compositionally biased region" description="Polar residues" evidence="1">
    <location>
        <begin position="89"/>
        <end position="103"/>
    </location>
</feature>
<reference evidence="3" key="1">
    <citation type="journal article" date="2019" name="Int. J. Syst. Evol. Microbiol.">
        <title>The Global Catalogue of Microorganisms (GCM) 10K type strain sequencing project: providing services to taxonomists for standard genome sequencing and annotation.</title>
        <authorList>
            <consortium name="The Broad Institute Genomics Platform"/>
            <consortium name="The Broad Institute Genome Sequencing Center for Infectious Disease"/>
            <person name="Wu L."/>
            <person name="Ma J."/>
        </authorList>
    </citation>
    <scope>NUCLEOTIDE SEQUENCE [LARGE SCALE GENOMIC DNA]</scope>
    <source>
        <strain evidence="3">JCM 18204</strain>
    </source>
</reference>
<gene>
    <name evidence="2" type="ORF">GCM10023307_03950</name>
</gene>
<evidence type="ECO:0000256" key="1">
    <source>
        <dbReference type="SAM" id="MobiDB-lite"/>
    </source>
</evidence>
<dbReference type="EMBL" id="BAABJE010000001">
    <property type="protein sequence ID" value="GAA4782589.1"/>
    <property type="molecule type" value="Genomic_DNA"/>
</dbReference>
<proteinExistence type="predicted"/>
<dbReference type="Proteomes" id="UP001499959">
    <property type="component" value="Unassembled WGS sequence"/>
</dbReference>
<protein>
    <submittedName>
        <fullName evidence="2">Uncharacterized protein</fullName>
    </submittedName>
</protein>
<keyword evidence="3" id="KW-1185">Reference proteome</keyword>
<organism evidence="2 3">
    <name type="scientific">Lysobacter hankyongensis</name>
    <dbReference type="NCBI Taxonomy" id="1176535"/>
    <lineage>
        <taxon>Bacteria</taxon>
        <taxon>Pseudomonadati</taxon>
        <taxon>Pseudomonadota</taxon>
        <taxon>Gammaproteobacteria</taxon>
        <taxon>Lysobacterales</taxon>
        <taxon>Lysobacteraceae</taxon>
        <taxon>Lysobacter</taxon>
    </lineage>
</organism>
<evidence type="ECO:0000313" key="3">
    <source>
        <dbReference type="Proteomes" id="UP001499959"/>
    </source>
</evidence>
<evidence type="ECO:0000313" key="2">
    <source>
        <dbReference type="EMBL" id="GAA4782589.1"/>
    </source>
</evidence>
<comment type="caution">
    <text evidence="2">The sequence shown here is derived from an EMBL/GenBank/DDBJ whole genome shotgun (WGS) entry which is preliminary data.</text>
</comment>
<name>A0ABP9AMY1_9GAMM</name>
<feature type="region of interest" description="Disordered" evidence="1">
    <location>
        <begin position="64"/>
        <end position="103"/>
    </location>
</feature>